<dbReference type="InterPro" id="IPR008844">
    <property type="entry name" value="Spore_GerAC-like"/>
</dbReference>
<comment type="caution">
    <text evidence="11">The sequence shown here is derived from an EMBL/GenBank/DDBJ whole genome shotgun (WGS) entry which is preliminary data.</text>
</comment>
<accession>A0A0U1QPT0</accession>
<dbReference type="Pfam" id="PF05504">
    <property type="entry name" value="Spore_GerAC"/>
    <property type="match status" value="1"/>
</dbReference>
<protein>
    <submittedName>
        <fullName evidence="11">Spore gernimation protein</fullName>
    </submittedName>
</protein>
<keyword evidence="4 8" id="KW-0732">Signal</keyword>
<dbReference type="InterPro" id="IPR038501">
    <property type="entry name" value="Spore_GerAC_C_sf"/>
</dbReference>
<name>A0A0U1QPT0_9BACL</name>
<evidence type="ECO:0000256" key="4">
    <source>
        <dbReference type="ARBA" id="ARBA00022729"/>
    </source>
</evidence>
<keyword evidence="6" id="KW-0564">Palmitate</keyword>
<dbReference type="EMBL" id="AFVQ02000070">
    <property type="protein sequence ID" value="KLI02827.1"/>
    <property type="molecule type" value="Genomic_DNA"/>
</dbReference>
<sequence length="371" mass="41775">MKQKAALIAPLIALLLLSGCLPTSIIDDVLLVEAEGIDYLGDGKVMGTVSMPNYAANPNPGSGGAGLPTTASMLRHLSGVTYDGKSLVDRFQPSGQMPLRVGKLRLMLFNTAMAKKGLYKQIDLRNRDPDAPRDMSLAVVEGSCRKMLTSADYQTQIPVARYIQDMIEQNSEHNYPESTLETFMYAYYGDYMDPFLPIIRKQGDHIEMYGLALFKGDKYVMRLSENRVFTFKMLFQKFSQGVYDYEFAPNKHIALKNVHTNVNYKVKNGNSSSPDIYASVNVRAQIRQANPGSISKSTGPGMEKKLNKHMAKEAVQLVHRFQRKRIDPLQLGQHVRSYTRNFDGKSWPERYPNARFHCKVDVTIRQTGISE</sequence>
<reference evidence="11 12" key="1">
    <citation type="journal article" date="2011" name="J. Bacteriol.">
        <title>Draft genome sequence of Sporolactobacillus inulinus strain CASD, an efficient D-lactic acid-producing bacterium with high-concentration lactate tolerance capability.</title>
        <authorList>
            <person name="Yu B."/>
            <person name="Su F."/>
            <person name="Wang L."/>
            <person name="Xu K."/>
            <person name="Zhao B."/>
            <person name="Xu P."/>
        </authorList>
    </citation>
    <scope>NUCLEOTIDE SEQUENCE [LARGE SCALE GENOMIC DNA]</scope>
    <source>
        <strain evidence="11 12">CASD</strain>
    </source>
</reference>
<feature type="chain" id="PRO_5038587734" evidence="8">
    <location>
        <begin position="26"/>
        <end position="371"/>
    </location>
</feature>
<dbReference type="GO" id="GO:0016020">
    <property type="term" value="C:membrane"/>
    <property type="evidence" value="ECO:0007669"/>
    <property type="project" value="UniProtKB-SubCell"/>
</dbReference>
<keyword evidence="12" id="KW-1185">Reference proteome</keyword>
<dbReference type="AlphaFoldDB" id="A0A0U1QPT0"/>
<evidence type="ECO:0000313" key="11">
    <source>
        <dbReference type="EMBL" id="KLI02827.1"/>
    </source>
</evidence>
<gene>
    <name evidence="11" type="ORF">SINU_05760</name>
</gene>
<dbReference type="PANTHER" id="PTHR35789:SF1">
    <property type="entry name" value="SPORE GERMINATION PROTEIN B3"/>
    <property type="match status" value="1"/>
</dbReference>
<evidence type="ECO:0000256" key="1">
    <source>
        <dbReference type="ARBA" id="ARBA00004635"/>
    </source>
</evidence>
<evidence type="ECO:0000313" key="12">
    <source>
        <dbReference type="Proteomes" id="UP000035553"/>
    </source>
</evidence>
<feature type="domain" description="Spore germination protein N-terminal" evidence="10">
    <location>
        <begin position="25"/>
        <end position="200"/>
    </location>
</feature>
<proteinExistence type="inferred from homology"/>
<dbReference type="Proteomes" id="UP000035553">
    <property type="component" value="Unassembled WGS sequence"/>
</dbReference>
<evidence type="ECO:0000259" key="10">
    <source>
        <dbReference type="Pfam" id="PF25198"/>
    </source>
</evidence>
<dbReference type="PANTHER" id="PTHR35789">
    <property type="entry name" value="SPORE GERMINATION PROTEIN B3"/>
    <property type="match status" value="1"/>
</dbReference>
<evidence type="ECO:0000256" key="8">
    <source>
        <dbReference type="SAM" id="SignalP"/>
    </source>
</evidence>
<dbReference type="InterPro" id="IPR046953">
    <property type="entry name" value="Spore_GerAC-like_C"/>
</dbReference>
<dbReference type="GO" id="GO:0009847">
    <property type="term" value="P:spore germination"/>
    <property type="evidence" value="ECO:0007669"/>
    <property type="project" value="InterPro"/>
</dbReference>
<evidence type="ECO:0000256" key="5">
    <source>
        <dbReference type="ARBA" id="ARBA00023136"/>
    </source>
</evidence>
<dbReference type="RefSeq" id="WP_010025007.1">
    <property type="nucleotide sequence ID" value="NZ_AFVQ02000070.1"/>
</dbReference>
<dbReference type="InterPro" id="IPR057336">
    <property type="entry name" value="GerAC_N"/>
</dbReference>
<feature type="domain" description="Spore germination GerAC-like C-terminal" evidence="9">
    <location>
        <begin position="210"/>
        <end position="368"/>
    </location>
</feature>
<dbReference type="OrthoDB" id="2986797at2"/>
<dbReference type="STRING" id="1069536.SINU_05760"/>
<comment type="similarity">
    <text evidence="2">Belongs to the GerABKC lipoprotein family.</text>
</comment>
<dbReference type="PROSITE" id="PS51257">
    <property type="entry name" value="PROKAR_LIPOPROTEIN"/>
    <property type="match status" value="1"/>
</dbReference>
<evidence type="ECO:0000256" key="3">
    <source>
        <dbReference type="ARBA" id="ARBA00022544"/>
    </source>
</evidence>
<evidence type="ECO:0000256" key="7">
    <source>
        <dbReference type="ARBA" id="ARBA00023288"/>
    </source>
</evidence>
<evidence type="ECO:0000259" key="9">
    <source>
        <dbReference type="Pfam" id="PF05504"/>
    </source>
</evidence>
<dbReference type="NCBIfam" id="TIGR02887">
    <property type="entry name" value="spore_ger_x_C"/>
    <property type="match status" value="1"/>
</dbReference>
<evidence type="ECO:0000256" key="6">
    <source>
        <dbReference type="ARBA" id="ARBA00023139"/>
    </source>
</evidence>
<keyword evidence="7" id="KW-0449">Lipoprotein</keyword>
<keyword evidence="3" id="KW-0309">Germination</keyword>
<dbReference type="Gene3D" id="3.30.300.210">
    <property type="entry name" value="Nutrient germinant receptor protein C, domain 3"/>
    <property type="match status" value="1"/>
</dbReference>
<organism evidence="11 12">
    <name type="scientific">Sporolactobacillus inulinus CASD</name>
    <dbReference type="NCBI Taxonomy" id="1069536"/>
    <lineage>
        <taxon>Bacteria</taxon>
        <taxon>Bacillati</taxon>
        <taxon>Bacillota</taxon>
        <taxon>Bacilli</taxon>
        <taxon>Bacillales</taxon>
        <taxon>Sporolactobacillaceae</taxon>
        <taxon>Sporolactobacillus</taxon>
    </lineage>
</organism>
<evidence type="ECO:0000256" key="2">
    <source>
        <dbReference type="ARBA" id="ARBA00007886"/>
    </source>
</evidence>
<keyword evidence="5" id="KW-0472">Membrane</keyword>
<comment type="subcellular location">
    <subcellularLocation>
        <location evidence="1">Membrane</location>
        <topology evidence="1">Lipid-anchor</topology>
    </subcellularLocation>
</comment>
<feature type="signal peptide" evidence="8">
    <location>
        <begin position="1"/>
        <end position="25"/>
    </location>
</feature>
<dbReference type="Pfam" id="PF25198">
    <property type="entry name" value="Spore_GerAC_N"/>
    <property type="match status" value="1"/>
</dbReference>